<dbReference type="EMBL" id="JANEYF010006014">
    <property type="protein sequence ID" value="KAJ8926139.1"/>
    <property type="molecule type" value="Genomic_DNA"/>
</dbReference>
<sequence>MPRRTIVTDNFYTGIELARELLDKNTHLIGTLGKNRKGLPKEVTSTNLKTGEMVGKEDSNCIVILKWRDQRDVYGLSTCHTLNKIAIGKKNRKNVDIVKPQFIAYYNMGKADIDLSDQLSSYSTSFRKSLRWYHKTATELLLGTAVVNAYIRYKSITKRNYVNILNFRENLWESLLERPQSNTKNVASKDVSSKHKIQQTEEKDDRNRKVRRRCLCYQKFRDAGKNCKEARDAAKKVSTICVTCDEKPNVCMNCFN</sequence>
<dbReference type="PANTHER" id="PTHR46599:SF3">
    <property type="entry name" value="PIGGYBAC TRANSPOSABLE ELEMENT-DERIVED PROTEIN 4"/>
    <property type="match status" value="1"/>
</dbReference>
<dbReference type="AlphaFoldDB" id="A0AAV8WHI1"/>
<organism evidence="3 4">
    <name type="scientific">Rhamnusium bicolor</name>
    <dbReference type="NCBI Taxonomy" id="1586634"/>
    <lineage>
        <taxon>Eukaryota</taxon>
        <taxon>Metazoa</taxon>
        <taxon>Ecdysozoa</taxon>
        <taxon>Arthropoda</taxon>
        <taxon>Hexapoda</taxon>
        <taxon>Insecta</taxon>
        <taxon>Pterygota</taxon>
        <taxon>Neoptera</taxon>
        <taxon>Endopterygota</taxon>
        <taxon>Coleoptera</taxon>
        <taxon>Polyphaga</taxon>
        <taxon>Cucujiformia</taxon>
        <taxon>Chrysomeloidea</taxon>
        <taxon>Cerambycidae</taxon>
        <taxon>Lepturinae</taxon>
        <taxon>Rhagiini</taxon>
        <taxon>Rhamnusium</taxon>
    </lineage>
</organism>
<dbReference type="Pfam" id="PF13843">
    <property type="entry name" value="DDE_Tnp_1_7"/>
    <property type="match status" value="1"/>
</dbReference>
<evidence type="ECO:0000259" key="2">
    <source>
        <dbReference type="Pfam" id="PF13843"/>
    </source>
</evidence>
<proteinExistence type="predicted"/>
<evidence type="ECO:0000313" key="3">
    <source>
        <dbReference type="EMBL" id="KAJ8926139.1"/>
    </source>
</evidence>
<evidence type="ECO:0000313" key="4">
    <source>
        <dbReference type="Proteomes" id="UP001162156"/>
    </source>
</evidence>
<keyword evidence="4" id="KW-1185">Reference proteome</keyword>
<dbReference type="Proteomes" id="UP001162156">
    <property type="component" value="Unassembled WGS sequence"/>
</dbReference>
<dbReference type="InterPro" id="IPR029526">
    <property type="entry name" value="PGBD"/>
</dbReference>
<feature type="region of interest" description="Disordered" evidence="1">
    <location>
        <begin position="183"/>
        <end position="205"/>
    </location>
</feature>
<accession>A0AAV8WHI1</accession>
<name>A0AAV8WHI1_9CUCU</name>
<protein>
    <recommendedName>
        <fullName evidence="2">PiggyBac transposable element-derived protein domain-containing protein</fullName>
    </recommendedName>
</protein>
<evidence type="ECO:0000256" key="1">
    <source>
        <dbReference type="SAM" id="MobiDB-lite"/>
    </source>
</evidence>
<reference evidence="3" key="1">
    <citation type="journal article" date="2023" name="Insect Mol. Biol.">
        <title>Genome sequencing provides insights into the evolution of gene families encoding plant cell wall-degrading enzymes in longhorned beetles.</title>
        <authorList>
            <person name="Shin N.R."/>
            <person name="Okamura Y."/>
            <person name="Kirsch R."/>
            <person name="Pauchet Y."/>
        </authorList>
    </citation>
    <scope>NUCLEOTIDE SEQUENCE</scope>
    <source>
        <strain evidence="3">RBIC_L_NR</strain>
    </source>
</reference>
<dbReference type="PANTHER" id="PTHR46599">
    <property type="entry name" value="PIGGYBAC TRANSPOSABLE ELEMENT-DERIVED PROTEIN 4"/>
    <property type="match status" value="1"/>
</dbReference>
<gene>
    <name evidence="3" type="ORF">NQ314_021521</name>
</gene>
<feature type="domain" description="PiggyBac transposable element-derived protein" evidence="2">
    <location>
        <begin position="4"/>
        <end position="150"/>
    </location>
</feature>
<comment type="caution">
    <text evidence="3">The sequence shown here is derived from an EMBL/GenBank/DDBJ whole genome shotgun (WGS) entry which is preliminary data.</text>
</comment>